<dbReference type="InterPro" id="IPR003400">
    <property type="entry name" value="ExbD"/>
</dbReference>
<comment type="subcellular location">
    <subcellularLocation>
        <location evidence="1">Cell membrane</location>
        <topology evidence="1">Single-pass membrane protein</topology>
    </subcellularLocation>
    <subcellularLocation>
        <location evidence="7">Cell membrane</location>
        <topology evidence="7">Single-pass type II membrane protein</topology>
    </subcellularLocation>
</comment>
<evidence type="ECO:0000256" key="8">
    <source>
        <dbReference type="SAM" id="Phobius"/>
    </source>
</evidence>
<evidence type="ECO:0000256" key="4">
    <source>
        <dbReference type="ARBA" id="ARBA00022692"/>
    </source>
</evidence>
<gene>
    <name evidence="9" type="ORF">FWJ25_06870</name>
</gene>
<dbReference type="EMBL" id="VTUU01000002">
    <property type="protein sequence ID" value="KAA1175084.1"/>
    <property type="molecule type" value="Genomic_DNA"/>
</dbReference>
<evidence type="ECO:0000256" key="7">
    <source>
        <dbReference type="RuleBase" id="RU003879"/>
    </source>
</evidence>
<dbReference type="Pfam" id="PF02472">
    <property type="entry name" value="ExbD"/>
    <property type="match status" value="1"/>
</dbReference>
<keyword evidence="6 8" id="KW-0472">Membrane</keyword>
<evidence type="ECO:0000256" key="3">
    <source>
        <dbReference type="ARBA" id="ARBA00022475"/>
    </source>
</evidence>
<organism evidence="9 10">
    <name type="scientific">Marinobacter salinexigens</name>
    <dbReference type="NCBI Taxonomy" id="2919747"/>
    <lineage>
        <taxon>Bacteria</taxon>
        <taxon>Pseudomonadati</taxon>
        <taxon>Pseudomonadota</taxon>
        <taxon>Gammaproteobacteria</taxon>
        <taxon>Pseudomonadales</taxon>
        <taxon>Marinobacteraceae</taxon>
        <taxon>Marinobacter</taxon>
    </lineage>
</organism>
<dbReference type="RefSeq" id="WP_149599505.1">
    <property type="nucleotide sequence ID" value="NZ_VTUU01000002.1"/>
</dbReference>
<protein>
    <submittedName>
        <fullName evidence="9">Biopolymer transporter ExbD</fullName>
    </submittedName>
</protein>
<keyword evidence="7" id="KW-0813">Transport</keyword>
<evidence type="ECO:0000256" key="1">
    <source>
        <dbReference type="ARBA" id="ARBA00004162"/>
    </source>
</evidence>
<accession>A0A5B0VKV7</accession>
<dbReference type="GO" id="GO:0015031">
    <property type="term" value="P:protein transport"/>
    <property type="evidence" value="ECO:0007669"/>
    <property type="project" value="UniProtKB-KW"/>
</dbReference>
<reference evidence="9 10" key="1">
    <citation type="submission" date="2019-08" db="EMBL/GenBank/DDBJ databases">
        <title>Marinobacter ZYF650 sp. nov., a marine bacterium isolated from seawater of the Mariana trench.</title>
        <authorList>
            <person name="Ahmad W."/>
        </authorList>
    </citation>
    <scope>NUCLEOTIDE SEQUENCE [LARGE SCALE GENOMIC DNA]</scope>
    <source>
        <strain evidence="9 10">ZYF650</strain>
    </source>
</reference>
<comment type="caution">
    <text evidence="9">The sequence shown here is derived from an EMBL/GenBank/DDBJ whole genome shotgun (WGS) entry which is preliminary data.</text>
</comment>
<evidence type="ECO:0000313" key="10">
    <source>
        <dbReference type="Proteomes" id="UP000323161"/>
    </source>
</evidence>
<evidence type="ECO:0000256" key="5">
    <source>
        <dbReference type="ARBA" id="ARBA00022989"/>
    </source>
</evidence>
<name>A0A5B0VKV7_9GAMM</name>
<dbReference type="GO" id="GO:0005886">
    <property type="term" value="C:plasma membrane"/>
    <property type="evidence" value="ECO:0007669"/>
    <property type="project" value="UniProtKB-SubCell"/>
</dbReference>
<keyword evidence="4 7" id="KW-0812">Transmembrane</keyword>
<proteinExistence type="inferred from homology"/>
<evidence type="ECO:0000256" key="2">
    <source>
        <dbReference type="ARBA" id="ARBA00005811"/>
    </source>
</evidence>
<keyword evidence="10" id="KW-1185">Reference proteome</keyword>
<comment type="similarity">
    <text evidence="2 7">Belongs to the ExbD/TolR family.</text>
</comment>
<sequence>MRRRHRKRSTSAELDITAFMNLMIILVPVLLLGMVFSQIRMIELNFPGDAVGEEVVAETISLMVTLIPEGIEISDSERGLISVLPAGVSGQDFKALRSELRSIKARFPDKTDITLEVGPEVDYQTLVTVMDTVRSYPAVVAASLVEGELFPDVSLIDAPENRKLAKARAPEQTGVGA</sequence>
<dbReference type="Proteomes" id="UP000323161">
    <property type="component" value="Unassembled WGS sequence"/>
</dbReference>
<dbReference type="GO" id="GO:0022857">
    <property type="term" value="F:transmembrane transporter activity"/>
    <property type="evidence" value="ECO:0007669"/>
    <property type="project" value="InterPro"/>
</dbReference>
<evidence type="ECO:0000313" key="9">
    <source>
        <dbReference type="EMBL" id="KAA1175084.1"/>
    </source>
</evidence>
<keyword evidence="3" id="KW-1003">Cell membrane</keyword>
<dbReference type="AlphaFoldDB" id="A0A5B0VKV7"/>
<feature type="transmembrane region" description="Helical" evidence="8">
    <location>
        <begin position="12"/>
        <end position="36"/>
    </location>
</feature>
<keyword evidence="7" id="KW-0653">Protein transport</keyword>
<keyword evidence="5 8" id="KW-1133">Transmembrane helix</keyword>
<evidence type="ECO:0000256" key="6">
    <source>
        <dbReference type="ARBA" id="ARBA00023136"/>
    </source>
</evidence>